<organism evidence="1 2">
    <name type="scientific">Nonomuraea guangzhouensis</name>
    <dbReference type="NCBI Taxonomy" id="1291555"/>
    <lineage>
        <taxon>Bacteria</taxon>
        <taxon>Bacillati</taxon>
        <taxon>Actinomycetota</taxon>
        <taxon>Actinomycetes</taxon>
        <taxon>Streptosporangiales</taxon>
        <taxon>Streptosporangiaceae</taxon>
        <taxon>Nonomuraea</taxon>
    </lineage>
</organism>
<evidence type="ECO:0000313" key="2">
    <source>
        <dbReference type="Proteomes" id="UP001597097"/>
    </source>
</evidence>
<reference evidence="2" key="1">
    <citation type="journal article" date="2019" name="Int. J. Syst. Evol. Microbiol.">
        <title>The Global Catalogue of Microorganisms (GCM) 10K type strain sequencing project: providing services to taxonomists for standard genome sequencing and annotation.</title>
        <authorList>
            <consortium name="The Broad Institute Genomics Platform"/>
            <consortium name="The Broad Institute Genome Sequencing Center for Infectious Disease"/>
            <person name="Wu L."/>
            <person name="Ma J."/>
        </authorList>
    </citation>
    <scope>NUCLEOTIDE SEQUENCE [LARGE SCALE GENOMIC DNA]</scope>
    <source>
        <strain evidence="2">CGMCC 1.15399</strain>
    </source>
</reference>
<sequence>MSERSGTSPFISVGAGLPTPHQCFSPHAAAPGSESKKLEWDAPRMGERVRVLKWTCDCLTPVYELCAAGGQYFIRRIEAQRVDESTRLRYRDAEELWTALLTGWSY</sequence>
<proteinExistence type="predicted"/>
<dbReference type="RefSeq" id="WP_219527028.1">
    <property type="nucleotide sequence ID" value="NZ_JAHKRM010000001.1"/>
</dbReference>
<keyword evidence="2" id="KW-1185">Reference proteome</keyword>
<dbReference type="EMBL" id="JBHUCM010000019">
    <property type="protein sequence ID" value="MFD1540594.1"/>
    <property type="molecule type" value="Genomic_DNA"/>
</dbReference>
<dbReference type="Proteomes" id="UP001597097">
    <property type="component" value="Unassembled WGS sequence"/>
</dbReference>
<gene>
    <name evidence="1" type="ORF">ACFSJ0_26305</name>
</gene>
<evidence type="ECO:0000313" key="1">
    <source>
        <dbReference type="EMBL" id="MFD1540594.1"/>
    </source>
</evidence>
<protein>
    <submittedName>
        <fullName evidence="1">Uncharacterized protein</fullName>
    </submittedName>
</protein>
<accession>A0ABW4GDZ6</accession>
<name>A0ABW4GDZ6_9ACTN</name>
<comment type="caution">
    <text evidence="1">The sequence shown here is derived from an EMBL/GenBank/DDBJ whole genome shotgun (WGS) entry which is preliminary data.</text>
</comment>